<keyword evidence="2" id="KW-0812">Transmembrane</keyword>
<keyword evidence="2" id="KW-0472">Membrane</keyword>
<dbReference type="Proteomes" id="UP000297910">
    <property type="component" value="Unassembled WGS sequence"/>
</dbReference>
<feature type="transmembrane region" description="Helical" evidence="2">
    <location>
        <begin position="895"/>
        <end position="914"/>
    </location>
</feature>
<accession>A0A4Z1FBL7</accession>
<reference evidence="3 4" key="1">
    <citation type="submission" date="2017-12" db="EMBL/GenBank/DDBJ databases">
        <title>Comparative genomics of Botrytis spp.</title>
        <authorList>
            <person name="Valero-Jimenez C.A."/>
            <person name="Tapia P."/>
            <person name="Veloso J."/>
            <person name="Silva-Moreno E."/>
            <person name="Staats M."/>
            <person name="Valdes J.H."/>
            <person name="Van Kan J.A.L."/>
        </authorList>
    </citation>
    <scope>NUCLEOTIDE SEQUENCE [LARGE SCALE GENOMIC DNA]</scope>
    <source>
        <strain evidence="3 4">Bp0003</strain>
    </source>
</reference>
<evidence type="ECO:0000313" key="4">
    <source>
        <dbReference type="Proteomes" id="UP000297910"/>
    </source>
</evidence>
<evidence type="ECO:0000256" key="1">
    <source>
        <dbReference type="SAM" id="MobiDB-lite"/>
    </source>
</evidence>
<gene>
    <name evidence="3" type="ORF">BPAE_0179g00030</name>
</gene>
<dbReference type="AlphaFoldDB" id="A0A4Z1FBL7"/>
<organism evidence="3 4">
    <name type="scientific">Botrytis paeoniae</name>
    <dbReference type="NCBI Taxonomy" id="278948"/>
    <lineage>
        <taxon>Eukaryota</taxon>
        <taxon>Fungi</taxon>
        <taxon>Dikarya</taxon>
        <taxon>Ascomycota</taxon>
        <taxon>Pezizomycotina</taxon>
        <taxon>Leotiomycetes</taxon>
        <taxon>Helotiales</taxon>
        <taxon>Sclerotiniaceae</taxon>
        <taxon>Botrytis</taxon>
    </lineage>
</organism>
<evidence type="ECO:0008006" key="5">
    <source>
        <dbReference type="Google" id="ProtNLM"/>
    </source>
</evidence>
<feature type="transmembrane region" description="Helical" evidence="2">
    <location>
        <begin position="964"/>
        <end position="985"/>
    </location>
</feature>
<evidence type="ECO:0000313" key="3">
    <source>
        <dbReference type="EMBL" id="TGO22164.1"/>
    </source>
</evidence>
<feature type="transmembrane region" description="Helical" evidence="2">
    <location>
        <begin position="866"/>
        <end position="889"/>
    </location>
</feature>
<name>A0A4Z1FBL7_9HELO</name>
<evidence type="ECO:0000256" key="2">
    <source>
        <dbReference type="SAM" id="Phobius"/>
    </source>
</evidence>
<keyword evidence="4" id="KW-1185">Reference proteome</keyword>
<comment type="caution">
    <text evidence="3">The sequence shown here is derived from an EMBL/GenBank/DDBJ whole genome shotgun (WGS) entry which is preliminary data.</text>
</comment>
<feature type="transmembrane region" description="Helical" evidence="2">
    <location>
        <begin position="17"/>
        <end position="39"/>
    </location>
</feature>
<proteinExistence type="predicted"/>
<protein>
    <recommendedName>
        <fullName evidence="5">Cytochrome b561 domain-containing protein</fullName>
    </recommendedName>
</protein>
<sequence>MGNVDHIPQQRVWTRNLFVIFASLLLFFNTLSLLPWGIYHARSFLYTDNHPTSQFSSSLASLETVNIGQLQGGEDIASVLKAAADILGAVSAQHHLTSLQALSNDLHKLAVDTHQAQSGNSLKTRGLFDGFASILTGGAAGGAGGAAGAGGAKAATGGGGLTGIFETLGGKLLDVTADSLATPAGFLGDGVGRGATTGLKINNGVKQTTAEKPSGVNAIAANLGFGASNALTGTLNTSSFLTGAGAASAALGTGLGGGTASGLGLNKSAVVAPNGTGIPLIAGNLGNGLTQSLFSNIDMSKLMTGLPSGMLQSAVVNAGKGLGEGAAEGLDLPMNMATMRMRLKRAAAAAAGTNTTSSGLNVNEIAYGFTKSLSSSFLGAVDVKKLTSQAMSGSNLTSMVGPTLVGAGSGLGAGAAQGLGLSNAAVAPSTGADAAAPEVAHNFAYELTTSFLANGTLSSLQSKLMSAMSMTNISAMLGPAAQGAGSGIGQGAAVGLGLQDPSTAQSPMGGDVAMVARDFSYGLTSNFLANGTVSRLQAKAAALLGGGSNSSSGAMMSALQKVSVSKAAEGLARGLVDGAGQSVANMGGFQAILNGANSSEVMMQAAVPIFKSDDFNDTTGGVATSFGQGLGGQGVTLIAQMLGMSMSLSSNGSLTPTTLGNDSTPPTSLSSPEIPANNLSTPAIRARSYRTSSSIIRKSAPLTSPFSKLNPHLQKRVDDPTNLNISDITSGLLTGVNVTSLDVLLQKGVDTLTCQGIGGFVEIFKGLKESGSIPAAGGSVMLPNATFTVASQGNEFLINPATQVILVNGIGISRLTILIVAHAFLVILAYFLAIPLALLLTSGHEIAIMLSLPHIWASAPKTRFRIWIFAVLPLSLGGGVLGIILLGSASHGTTFHGILGFGVLVLTMLAFVLEMKFLPGIEKLKLLRGIVLSVLLAGANTAFVTGFVDIQRISLCTVRLPDQVLIGAAMNVASLFTTGTVVVAVKMRLEKWVGTRGSGNVGAGVNDMEKSGFETDEKEKVSLKERIRGLRG</sequence>
<keyword evidence="2" id="KW-1133">Transmembrane helix</keyword>
<dbReference type="EMBL" id="PQXI01000179">
    <property type="protein sequence ID" value="TGO22164.1"/>
    <property type="molecule type" value="Genomic_DNA"/>
</dbReference>
<feature type="transmembrane region" description="Helical" evidence="2">
    <location>
        <begin position="815"/>
        <end position="840"/>
    </location>
</feature>
<feature type="region of interest" description="Disordered" evidence="1">
    <location>
        <begin position="652"/>
        <end position="677"/>
    </location>
</feature>
<feature type="compositionally biased region" description="Polar residues" evidence="1">
    <location>
        <begin position="655"/>
        <end position="677"/>
    </location>
</feature>
<feature type="transmembrane region" description="Helical" evidence="2">
    <location>
        <begin position="926"/>
        <end position="944"/>
    </location>
</feature>